<gene>
    <name evidence="3" type="ORF">GSTENG00007173001</name>
</gene>
<dbReference type="InterPro" id="IPR028045">
    <property type="entry name" value="HROB"/>
</dbReference>
<feature type="non-terminal residue" evidence="3">
    <location>
        <position position="1"/>
    </location>
</feature>
<reference evidence="3" key="2">
    <citation type="submission" date="2004-02" db="EMBL/GenBank/DDBJ databases">
        <authorList>
            <consortium name="Genoscope"/>
            <consortium name="Whitehead Institute Centre for Genome Research"/>
        </authorList>
    </citation>
    <scope>NUCLEOTIDE SEQUENCE</scope>
</reference>
<dbReference type="KEGG" id="tng:GSTEN00007173G001"/>
<feature type="compositionally biased region" description="Polar residues" evidence="1">
    <location>
        <begin position="55"/>
        <end position="75"/>
    </location>
</feature>
<evidence type="ECO:0000259" key="2">
    <source>
        <dbReference type="Pfam" id="PF15072"/>
    </source>
</evidence>
<feature type="compositionally biased region" description="Low complexity" evidence="1">
    <location>
        <begin position="150"/>
        <end position="161"/>
    </location>
</feature>
<feature type="compositionally biased region" description="Polar residues" evidence="1">
    <location>
        <begin position="196"/>
        <end position="212"/>
    </location>
</feature>
<evidence type="ECO:0000256" key="1">
    <source>
        <dbReference type="SAM" id="MobiDB-lite"/>
    </source>
</evidence>
<protein>
    <submittedName>
        <fullName evidence="3">(spotted green pufferfish) hypothetical protein</fullName>
    </submittedName>
</protein>
<accession>Q4T4S7</accession>
<reference evidence="3" key="1">
    <citation type="journal article" date="2004" name="Nature">
        <title>Genome duplication in the teleost fish Tetraodon nigroviridis reveals the early vertebrate proto-karyotype.</title>
        <authorList>
            <person name="Jaillon O."/>
            <person name="Aury J.-M."/>
            <person name="Brunet F."/>
            <person name="Petit J.-L."/>
            <person name="Stange-Thomann N."/>
            <person name="Mauceli E."/>
            <person name="Bouneau L."/>
            <person name="Fischer C."/>
            <person name="Ozouf-Costaz C."/>
            <person name="Bernot A."/>
            <person name="Nicaud S."/>
            <person name="Jaffe D."/>
            <person name="Fisher S."/>
            <person name="Lutfalla G."/>
            <person name="Dossat C."/>
            <person name="Segurens B."/>
            <person name="Dasilva C."/>
            <person name="Salanoubat M."/>
            <person name="Levy M."/>
            <person name="Boudet N."/>
            <person name="Castellano S."/>
            <person name="Anthouard V."/>
            <person name="Jubin C."/>
            <person name="Castelli V."/>
            <person name="Katinka M."/>
            <person name="Vacherie B."/>
            <person name="Biemont C."/>
            <person name="Skalli Z."/>
            <person name="Cattolico L."/>
            <person name="Poulain J."/>
            <person name="De Berardinis V."/>
            <person name="Cruaud C."/>
            <person name="Duprat S."/>
            <person name="Brottier P."/>
            <person name="Coutanceau J.-P."/>
            <person name="Gouzy J."/>
            <person name="Parra G."/>
            <person name="Lardier G."/>
            <person name="Chapple C."/>
            <person name="McKernan K.J."/>
            <person name="McEwan P."/>
            <person name="Bosak S."/>
            <person name="Kellis M."/>
            <person name="Volff J.-N."/>
            <person name="Guigo R."/>
            <person name="Zody M.C."/>
            <person name="Mesirov J."/>
            <person name="Lindblad-Toh K."/>
            <person name="Birren B."/>
            <person name="Nusbaum C."/>
            <person name="Kahn D."/>
            <person name="Robinson-Rechavi M."/>
            <person name="Laudet V."/>
            <person name="Schachter V."/>
            <person name="Quetier F."/>
            <person name="Saurin W."/>
            <person name="Scarpelli C."/>
            <person name="Wincker P."/>
            <person name="Lander E.S."/>
            <person name="Weissenbach J."/>
            <person name="Roest Crollius H."/>
        </authorList>
    </citation>
    <scope>NUCLEOTIDE SEQUENCE [LARGE SCALE GENOMIC DNA]</scope>
</reference>
<dbReference type="InterPro" id="IPR058570">
    <property type="entry name" value="HROB_OB"/>
</dbReference>
<sequence>MGRLRCHLAFCVDPPCLTENPEKNCPHPTGGSSASLRNGPVRSGQHSGALAVRQLPSTRPAPQNHSLPNVASPQSRGGDAAEVLKLKGAQEDFDDWDIDLADLDECPIWRPLQSPAPAAPVANPTASAKKLPPPSHGGLHLQPNQSVREPSPARQASASSANKLPPQTLSAPLPSPCSRPVLHPAPHLRPAPSPVSTPVNKPQQQHRPSTTPRAHPQPHGLFDSPSPAPSRASTILSPHPLHTPVLTNRLVQLVSASSKLPSKRPRAGSHQPRTRRFPGPAGLLPEQVAAGQNLDKIVVSVPLTPAHGAVARLQSQVSRSQTESEDFSGGAWAAMKAEIGLDERNPACFLHSYSVVMVLRKAALKQLATNKVPNMAVLLKSIVHTHADARAVFKDPTGEIEGTVHRRLLEERAEELKVGAVLLLKQVGVFSPSHRNHYLNVTPNNLLRIYSPDGASLSSTQPLP</sequence>
<organism evidence="3">
    <name type="scientific">Tetraodon nigroviridis</name>
    <name type="common">Spotted green pufferfish</name>
    <name type="synonym">Chelonodon nigroviridis</name>
    <dbReference type="NCBI Taxonomy" id="99883"/>
    <lineage>
        <taxon>Eukaryota</taxon>
        <taxon>Metazoa</taxon>
        <taxon>Chordata</taxon>
        <taxon>Craniata</taxon>
        <taxon>Vertebrata</taxon>
        <taxon>Euteleostomi</taxon>
        <taxon>Actinopterygii</taxon>
        <taxon>Neopterygii</taxon>
        <taxon>Teleostei</taxon>
        <taxon>Neoteleostei</taxon>
        <taxon>Acanthomorphata</taxon>
        <taxon>Eupercaria</taxon>
        <taxon>Tetraodontiformes</taxon>
        <taxon>Tetradontoidea</taxon>
        <taxon>Tetraodontidae</taxon>
        <taxon>Tetraodon</taxon>
    </lineage>
</organism>
<dbReference type="Pfam" id="PF15072">
    <property type="entry name" value="HROB"/>
    <property type="match status" value="1"/>
</dbReference>
<feature type="domain" description="Homologous recombination OB-fold protein OB-fold" evidence="2">
    <location>
        <begin position="370"/>
        <end position="453"/>
    </location>
</feature>
<dbReference type="PANTHER" id="PTHR14523:SF1">
    <property type="entry name" value="HOMOLOGOUS RECOMBINATION OB-FOLD PROTEIN"/>
    <property type="match status" value="1"/>
</dbReference>
<feature type="region of interest" description="Disordered" evidence="1">
    <location>
        <begin position="111"/>
        <end position="243"/>
    </location>
</feature>
<name>Q4T4S7_TETNG</name>
<dbReference type="GO" id="GO:0000725">
    <property type="term" value="P:recombinational repair"/>
    <property type="evidence" value="ECO:0007669"/>
    <property type="project" value="InterPro"/>
</dbReference>
<dbReference type="EMBL" id="CAAE01009556">
    <property type="protein sequence ID" value="CAF92105.1"/>
    <property type="molecule type" value="Genomic_DNA"/>
</dbReference>
<feature type="compositionally biased region" description="Low complexity" evidence="1">
    <location>
        <begin position="115"/>
        <end position="128"/>
    </location>
</feature>
<proteinExistence type="predicted"/>
<comment type="caution">
    <text evidence="3">The sequence shown here is derived from an EMBL/GenBank/DDBJ whole genome shotgun (WGS) entry which is preliminary data.</text>
</comment>
<dbReference type="PANTHER" id="PTHR14523">
    <property type="entry name" value="UNCHARACTERIZED PROTEIN C17ORF53 HOMOLOG"/>
    <property type="match status" value="1"/>
</dbReference>
<evidence type="ECO:0000313" key="3">
    <source>
        <dbReference type="EMBL" id="CAF92105.1"/>
    </source>
</evidence>
<dbReference type="OrthoDB" id="21443at2759"/>
<feature type="compositionally biased region" description="Basic residues" evidence="1">
    <location>
        <begin position="261"/>
        <end position="276"/>
    </location>
</feature>
<feature type="region of interest" description="Disordered" evidence="1">
    <location>
        <begin position="256"/>
        <end position="280"/>
    </location>
</feature>
<dbReference type="AlphaFoldDB" id="Q4T4S7"/>
<feature type="region of interest" description="Disordered" evidence="1">
    <location>
        <begin position="20"/>
        <end position="78"/>
    </location>
</feature>